<name>A0A9Q1MNT6_9SOLA</name>
<evidence type="ECO:0000313" key="2">
    <source>
        <dbReference type="Proteomes" id="UP001152561"/>
    </source>
</evidence>
<gene>
    <name evidence="1" type="ORF">K7X08_001375</name>
</gene>
<proteinExistence type="predicted"/>
<protein>
    <submittedName>
        <fullName evidence="1">Uncharacterized protein</fullName>
    </submittedName>
</protein>
<evidence type="ECO:0000313" key="1">
    <source>
        <dbReference type="EMBL" id="KAJ8564915.1"/>
    </source>
</evidence>
<accession>A0A9Q1MNT6</accession>
<organism evidence="1 2">
    <name type="scientific">Anisodus acutangulus</name>
    <dbReference type="NCBI Taxonomy" id="402998"/>
    <lineage>
        <taxon>Eukaryota</taxon>
        <taxon>Viridiplantae</taxon>
        <taxon>Streptophyta</taxon>
        <taxon>Embryophyta</taxon>
        <taxon>Tracheophyta</taxon>
        <taxon>Spermatophyta</taxon>
        <taxon>Magnoliopsida</taxon>
        <taxon>eudicotyledons</taxon>
        <taxon>Gunneridae</taxon>
        <taxon>Pentapetalae</taxon>
        <taxon>asterids</taxon>
        <taxon>lamiids</taxon>
        <taxon>Solanales</taxon>
        <taxon>Solanaceae</taxon>
        <taxon>Solanoideae</taxon>
        <taxon>Hyoscyameae</taxon>
        <taxon>Anisodus</taxon>
    </lineage>
</organism>
<dbReference type="AlphaFoldDB" id="A0A9Q1MNT6"/>
<sequence>MGTPKCEFLKQQSCRCEYLLPSDIADLRTKPFNGYADICSRNRKSPANLELSHTNTLFSELLFKYFM</sequence>
<dbReference type="Proteomes" id="UP001152561">
    <property type="component" value="Unassembled WGS sequence"/>
</dbReference>
<dbReference type="EMBL" id="JAJAGQ010000004">
    <property type="protein sequence ID" value="KAJ8564915.1"/>
    <property type="molecule type" value="Genomic_DNA"/>
</dbReference>
<reference evidence="2" key="1">
    <citation type="journal article" date="2023" name="Proc. Natl. Acad. Sci. U.S.A.">
        <title>Genomic and structural basis for evolution of tropane alkaloid biosynthesis.</title>
        <authorList>
            <person name="Wanga Y.-J."/>
            <person name="Taina T."/>
            <person name="Yua J.-Y."/>
            <person name="Lia J."/>
            <person name="Xua B."/>
            <person name="Chenc J."/>
            <person name="D'Auriad J.C."/>
            <person name="Huanga J.-P."/>
            <person name="Huanga S.-X."/>
        </authorList>
    </citation>
    <scope>NUCLEOTIDE SEQUENCE [LARGE SCALE GENOMIC DNA]</scope>
    <source>
        <strain evidence="2">cv. KIB-2019</strain>
    </source>
</reference>
<comment type="caution">
    <text evidence="1">The sequence shown here is derived from an EMBL/GenBank/DDBJ whole genome shotgun (WGS) entry which is preliminary data.</text>
</comment>
<keyword evidence="2" id="KW-1185">Reference proteome</keyword>